<evidence type="ECO:0000313" key="2">
    <source>
        <dbReference type="RefSeq" id="XP_075106885.1"/>
    </source>
</evidence>
<organism evidence="1 2">
    <name type="scientific">Nicotiana tabacum</name>
    <name type="common">Common tobacco</name>
    <dbReference type="NCBI Taxonomy" id="4097"/>
    <lineage>
        <taxon>Eukaryota</taxon>
        <taxon>Viridiplantae</taxon>
        <taxon>Streptophyta</taxon>
        <taxon>Embryophyta</taxon>
        <taxon>Tracheophyta</taxon>
        <taxon>Spermatophyta</taxon>
        <taxon>Magnoliopsida</taxon>
        <taxon>eudicotyledons</taxon>
        <taxon>Gunneridae</taxon>
        <taxon>Pentapetalae</taxon>
        <taxon>asterids</taxon>
        <taxon>lamiids</taxon>
        <taxon>Solanales</taxon>
        <taxon>Solanaceae</taxon>
        <taxon>Nicotianoideae</taxon>
        <taxon>Nicotianeae</taxon>
        <taxon>Nicotiana</taxon>
    </lineage>
</organism>
<protein>
    <submittedName>
        <fullName evidence="2">Uncharacterized protein LOC142179893</fullName>
    </submittedName>
</protein>
<sequence>MAERFFEVNKISFSHDNLHVEEVVHNKSLHLTVKCECYYVKRVMLDGRSGVDMCPSQRSRGWKSVQKEFWLTMSVYEPSMGVKRDTIGEIDLVLNIGPVDFEVTFQVLDMETSYNFLLDRLWIHAAGAVPSTLHQMVKFEYDNQEILVHEKDEQSMYWDP</sequence>
<reference evidence="1" key="1">
    <citation type="journal article" date="2014" name="Nat. Commun.">
        <title>The tobacco genome sequence and its comparison with those of tomato and potato.</title>
        <authorList>
            <person name="Sierro N."/>
            <person name="Battey J.N."/>
            <person name="Ouadi S."/>
            <person name="Bakaher N."/>
            <person name="Bovet L."/>
            <person name="Willig A."/>
            <person name="Goepfert S."/>
            <person name="Peitsch M.C."/>
            <person name="Ivanov N.V."/>
        </authorList>
    </citation>
    <scope>NUCLEOTIDE SEQUENCE [LARGE SCALE GENOMIC DNA]</scope>
</reference>
<dbReference type="RefSeq" id="XP_075106885.1">
    <property type="nucleotide sequence ID" value="XM_075250784.1"/>
</dbReference>
<accession>A0AC58UBN0</accession>
<evidence type="ECO:0000313" key="1">
    <source>
        <dbReference type="Proteomes" id="UP000790787"/>
    </source>
</evidence>
<reference evidence="2" key="2">
    <citation type="submission" date="2025-08" db="UniProtKB">
        <authorList>
            <consortium name="RefSeq"/>
        </authorList>
    </citation>
    <scope>IDENTIFICATION</scope>
    <source>
        <tissue evidence="2">Leaf</tissue>
    </source>
</reference>
<dbReference type="Proteomes" id="UP000790787">
    <property type="component" value="Chromosome 4"/>
</dbReference>
<keyword evidence="1" id="KW-1185">Reference proteome</keyword>
<name>A0AC58UBN0_TOBAC</name>
<gene>
    <name evidence="2" type="primary">LOC142179893</name>
</gene>
<proteinExistence type="predicted"/>